<name>X0S9Z1_9ZZZZ</name>
<sequence>MDSERQKNAIKCKECRVTVDPGWICQETLTRHVTLCENCYVQRMRQLCCVDQNEASDHGTET</sequence>
<accession>X0S9Z1</accession>
<organism evidence="1">
    <name type="scientific">marine sediment metagenome</name>
    <dbReference type="NCBI Taxonomy" id="412755"/>
    <lineage>
        <taxon>unclassified sequences</taxon>
        <taxon>metagenomes</taxon>
        <taxon>ecological metagenomes</taxon>
    </lineage>
</organism>
<evidence type="ECO:0000313" key="1">
    <source>
        <dbReference type="EMBL" id="GAF72752.1"/>
    </source>
</evidence>
<proteinExistence type="predicted"/>
<reference evidence="1" key="1">
    <citation type="journal article" date="2014" name="Front. Microbiol.">
        <title>High frequency of phylogenetically diverse reductive dehalogenase-homologous genes in deep subseafloor sedimentary metagenomes.</title>
        <authorList>
            <person name="Kawai M."/>
            <person name="Futagami T."/>
            <person name="Toyoda A."/>
            <person name="Takaki Y."/>
            <person name="Nishi S."/>
            <person name="Hori S."/>
            <person name="Arai W."/>
            <person name="Tsubouchi T."/>
            <person name="Morono Y."/>
            <person name="Uchiyama I."/>
            <person name="Ito T."/>
            <person name="Fujiyama A."/>
            <person name="Inagaki F."/>
            <person name="Takami H."/>
        </authorList>
    </citation>
    <scope>NUCLEOTIDE SEQUENCE</scope>
    <source>
        <strain evidence="1">Expedition CK06-06</strain>
    </source>
</reference>
<protein>
    <submittedName>
        <fullName evidence="1">Uncharacterized protein</fullName>
    </submittedName>
</protein>
<dbReference type="EMBL" id="BARS01008020">
    <property type="protein sequence ID" value="GAF72752.1"/>
    <property type="molecule type" value="Genomic_DNA"/>
</dbReference>
<gene>
    <name evidence="1" type="ORF">S01H1_15368</name>
</gene>
<dbReference type="AlphaFoldDB" id="X0S9Z1"/>
<comment type="caution">
    <text evidence="1">The sequence shown here is derived from an EMBL/GenBank/DDBJ whole genome shotgun (WGS) entry which is preliminary data.</text>
</comment>